<protein>
    <submittedName>
        <fullName evidence="3">Uncharacterized protein</fullName>
    </submittedName>
</protein>
<dbReference type="AlphaFoldDB" id="A0A218WCP1"/>
<keyword evidence="1" id="KW-0175">Coiled coil</keyword>
<dbReference type="GO" id="GO:0048367">
    <property type="term" value="P:shoot system development"/>
    <property type="evidence" value="ECO:0007669"/>
    <property type="project" value="InterPro"/>
</dbReference>
<evidence type="ECO:0000313" key="3">
    <source>
        <dbReference type="EMBL" id="OWM70614.1"/>
    </source>
</evidence>
<organism evidence="3 4">
    <name type="scientific">Punica granatum</name>
    <name type="common">Pomegranate</name>
    <dbReference type="NCBI Taxonomy" id="22663"/>
    <lineage>
        <taxon>Eukaryota</taxon>
        <taxon>Viridiplantae</taxon>
        <taxon>Streptophyta</taxon>
        <taxon>Embryophyta</taxon>
        <taxon>Tracheophyta</taxon>
        <taxon>Spermatophyta</taxon>
        <taxon>Magnoliopsida</taxon>
        <taxon>eudicotyledons</taxon>
        <taxon>Gunneridae</taxon>
        <taxon>Pentapetalae</taxon>
        <taxon>rosids</taxon>
        <taxon>malvids</taxon>
        <taxon>Myrtales</taxon>
        <taxon>Lythraceae</taxon>
        <taxon>Punica</taxon>
    </lineage>
</organism>
<dbReference type="GO" id="GO:0048364">
    <property type="term" value="P:root development"/>
    <property type="evidence" value="ECO:0007669"/>
    <property type="project" value="InterPro"/>
</dbReference>
<evidence type="ECO:0000256" key="2">
    <source>
        <dbReference type="SAM" id="MobiDB-lite"/>
    </source>
</evidence>
<feature type="region of interest" description="Disordered" evidence="2">
    <location>
        <begin position="1"/>
        <end position="23"/>
    </location>
</feature>
<reference evidence="4" key="1">
    <citation type="journal article" date="2017" name="Plant J.">
        <title>The pomegranate (Punica granatum L.) genome and the genomics of punicalagin biosynthesis.</title>
        <authorList>
            <person name="Qin G."/>
            <person name="Xu C."/>
            <person name="Ming R."/>
            <person name="Tang H."/>
            <person name="Guyot R."/>
            <person name="Kramer E.M."/>
            <person name="Hu Y."/>
            <person name="Yi X."/>
            <person name="Qi Y."/>
            <person name="Xu X."/>
            <person name="Gao Z."/>
            <person name="Pan H."/>
            <person name="Jian J."/>
            <person name="Tian Y."/>
            <person name="Yue Z."/>
            <person name="Xu Y."/>
        </authorList>
    </citation>
    <scope>NUCLEOTIDE SEQUENCE [LARGE SCALE GENOMIC DNA]</scope>
    <source>
        <strain evidence="4">cv. Dabenzi</strain>
    </source>
</reference>
<evidence type="ECO:0000313" key="4">
    <source>
        <dbReference type="Proteomes" id="UP000197138"/>
    </source>
</evidence>
<dbReference type="PANTHER" id="PTHR33070">
    <property type="entry name" value="OS06G0725500 PROTEIN"/>
    <property type="match status" value="1"/>
</dbReference>
<gene>
    <name evidence="3" type="ORF">CDL15_Pgr014287</name>
</gene>
<dbReference type="EMBL" id="MTKT01004609">
    <property type="protein sequence ID" value="OWM70614.1"/>
    <property type="molecule type" value="Genomic_DNA"/>
</dbReference>
<evidence type="ECO:0000256" key="1">
    <source>
        <dbReference type="SAM" id="Coils"/>
    </source>
</evidence>
<dbReference type="InterPro" id="IPR004320">
    <property type="entry name" value="BPS1_pln"/>
</dbReference>
<comment type="caution">
    <text evidence="3">The sequence shown here is derived from an EMBL/GenBank/DDBJ whole genome shotgun (WGS) entry which is preliminary data.</text>
</comment>
<name>A0A218WCP1_PUNGR</name>
<sequence>MAASHIRSNSLPSSTHPLSNTVEEQLQRLRSSEATSSSSSVCQKLGGLKDLYDSVDDWLQLSLAQQALSNQNNRQCAEDLLDGSLQTLDVCGTHLEVLSQMKESLRELESSLRRRTASANELGVYTASRKKMKKVICRMLESLKKMDKKQNILKDTQVEQEASLGMLREVERISISVFASLLCFLSRPKTRSNGWSSVSKLVSSKRVSSEAAADASEVEELDSALLLHKSGKDNNALMHDVQKRVEALESSIREIEEALSNQNSRKSIEDFLDGSLRTLDVCGTLQEAFSQVKGSLRELESSLRRKATLADELEIYIRSRKNMKKLCRTLQSLRKMEKQKFQQRDVEQEQAALDILKETEKMSMLVFKSLLCFLMKPKTRSIGRSLVSKVLSSKRVSCEGKKDANELEELEIQLNAL</sequence>
<feature type="coiled-coil region" evidence="1">
    <location>
        <begin position="238"/>
        <end position="265"/>
    </location>
</feature>
<proteinExistence type="predicted"/>
<dbReference type="Proteomes" id="UP000197138">
    <property type="component" value="Unassembled WGS sequence"/>
</dbReference>
<dbReference type="Pfam" id="PF03087">
    <property type="entry name" value="BPS1"/>
    <property type="match status" value="1"/>
</dbReference>
<accession>A0A218WCP1</accession>
<dbReference type="PANTHER" id="PTHR33070:SF115">
    <property type="entry name" value="T23E18.15"/>
    <property type="match status" value="1"/>
</dbReference>